<protein>
    <submittedName>
        <fullName evidence="1">Uncharacterized protein</fullName>
    </submittedName>
</protein>
<gene>
    <name evidence="1" type="ORF">PsorP6_002033</name>
</gene>
<dbReference type="EMBL" id="CM047580">
    <property type="protein sequence ID" value="KAI9923315.1"/>
    <property type="molecule type" value="Genomic_DNA"/>
</dbReference>
<name>A0ACC0WZ68_9STRA</name>
<evidence type="ECO:0000313" key="2">
    <source>
        <dbReference type="Proteomes" id="UP001163321"/>
    </source>
</evidence>
<keyword evidence="2" id="KW-1185">Reference proteome</keyword>
<reference evidence="1 2" key="1">
    <citation type="journal article" date="2022" name="bioRxiv">
        <title>The genome of the oomycete Peronosclerospora sorghi, a cosmopolitan pathogen of maize and sorghum, is inflated with dispersed pseudogenes.</title>
        <authorList>
            <person name="Fletcher K."/>
            <person name="Martin F."/>
            <person name="Isakeit T."/>
            <person name="Cavanaugh K."/>
            <person name="Magill C."/>
            <person name="Michelmore R."/>
        </authorList>
    </citation>
    <scope>NUCLEOTIDE SEQUENCE [LARGE SCALE GENOMIC DNA]</scope>
    <source>
        <strain evidence="1">P6</strain>
    </source>
</reference>
<accession>A0ACC0WZ68</accession>
<comment type="caution">
    <text evidence="1">The sequence shown here is derived from an EMBL/GenBank/DDBJ whole genome shotgun (WGS) entry which is preliminary data.</text>
</comment>
<organism evidence="1 2">
    <name type="scientific">Peronosclerospora sorghi</name>
    <dbReference type="NCBI Taxonomy" id="230839"/>
    <lineage>
        <taxon>Eukaryota</taxon>
        <taxon>Sar</taxon>
        <taxon>Stramenopiles</taxon>
        <taxon>Oomycota</taxon>
        <taxon>Peronosporomycetes</taxon>
        <taxon>Peronosporales</taxon>
        <taxon>Peronosporaceae</taxon>
        <taxon>Peronosclerospora</taxon>
    </lineage>
</organism>
<evidence type="ECO:0000313" key="1">
    <source>
        <dbReference type="EMBL" id="KAI9923315.1"/>
    </source>
</evidence>
<dbReference type="Proteomes" id="UP001163321">
    <property type="component" value="Chromosome 1"/>
</dbReference>
<sequence>MIFGIPCHPTRFEIAFTEPGDDDDADDTDINKWLLCPVPITEVGKTISAHSFLDVPRDKMRRSQLREKTKKSCKLFNGLTEPEGRLAATTA</sequence>
<proteinExistence type="predicted"/>